<dbReference type="InParanoid" id="D2A0L6"/>
<sequence length="742" mass="76233">MKFMLSLLALGYVAIAIAAPSLPVHPGGIGGLFKGPNSETIIKGPDGSVITAAAEGGEVHTDLEPIVVAEEVVPVEPVVPVEAVAVPAPPVENKQSSDLIGPSGRIVTQGSQSIIAGPASTTITGPAVLAETVVKGAPVVGTPIIGAAPVVAPIAVTAAPIAVTASPLPLVPETDLVAPAVVATGISSVTATSPNAVATASVSPHLSIASVSASHGAAATASLAPNIATTSVETASPLPIISSTAAPVLMSSGAPVAPGIHGVTVNGFNNHLVHEVSTALPLPVVPSTEVVSSTVSPIVSSTVSPVIQKGIAVKGLVGSTDHIHLGPQLVYDSPTPSPLPVIHSTPTPVIPDVTNRIHQQGLAAHGLVGTNDRVDLGPRLIHDQLAIDNRQLHLNPALIPSANIIPPEISVTPKTPIARLRPTPGTLLTTPGLGTVANSPNILREEGSVGINVTPDSLHYVPQSQHILREYGRAGLGVTPNTLQYGPQSPHLIREGGGIGLGVTPNTLQYGAQSPHILREEGNVGLGVTPNTLEYGPQSPHLIREEGGVRLGVTPNTLQYGAQPSHILREEEGAALGVTPNTLQYGPQSRDDGRAVQYIPQPQLRNQEQPQLSPQQLAALQYQQNLINNQILYASGGQSTGPALFTPTEGPEEEDRPGEDPNVAIGGARITPPPVIPQQGVLGSELAKSGVDASQVQLTNVPLSDVSNLPEDSNVKRAVLYNVRAQSRGRHGRQVEEEKKKH</sequence>
<feature type="chain" id="PRO_5003028626" evidence="2">
    <location>
        <begin position="19"/>
        <end position="742"/>
    </location>
</feature>
<evidence type="ECO:0000313" key="4">
    <source>
        <dbReference type="Proteomes" id="UP000007266"/>
    </source>
</evidence>
<name>D2A0L6_TRICA</name>
<dbReference type="OrthoDB" id="6784839at2759"/>
<protein>
    <submittedName>
        <fullName evidence="3">Uncharacterized protein</fullName>
    </submittedName>
</protein>
<gene>
    <name evidence="3" type="primary">AUGUSTUS-3.0.2_08231</name>
    <name evidence="3" type="ORF">TcasGA2_TC008231</name>
</gene>
<dbReference type="Proteomes" id="UP000007266">
    <property type="component" value="Linkage group 4"/>
</dbReference>
<reference evidence="3 4" key="1">
    <citation type="journal article" date="2008" name="Nature">
        <title>The genome of the model beetle and pest Tribolium castaneum.</title>
        <authorList>
            <consortium name="Tribolium Genome Sequencing Consortium"/>
            <person name="Richards S."/>
            <person name="Gibbs R.A."/>
            <person name="Weinstock G.M."/>
            <person name="Brown S.J."/>
            <person name="Denell R."/>
            <person name="Beeman R.W."/>
            <person name="Gibbs R."/>
            <person name="Beeman R.W."/>
            <person name="Brown S.J."/>
            <person name="Bucher G."/>
            <person name="Friedrich M."/>
            <person name="Grimmelikhuijzen C.J."/>
            <person name="Klingler M."/>
            <person name="Lorenzen M."/>
            <person name="Richards S."/>
            <person name="Roth S."/>
            <person name="Schroder R."/>
            <person name="Tautz D."/>
            <person name="Zdobnov E.M."/>
            <person name="Muzny D."/>
            <person name="Gibbs R.A."/>
            <person name="Weinstock G.M."/>
            <person name="Attaway T."/>
            <person name="Bell S."/>
            <person name="Buhay C.J."/>
            <person name="Chandrabose M.N."/>
            <person name="Chavez D."/>
            <person name="Clerk-Blankenburg K.P."/>
            <person name="Cree A."/>
            <person name="Dao M."/>
            <person name="Davis C."/>
            <person name="Chacko J."/>
            <person name="Dinh H."/>
            <person name="Dugan-Rocha S."/>
            <person name="Fowler G."/>
            <person name="Garner T.T."/>
            <person name="Garnes J."/>
            <person name="Gnirke A."/>
            <person name="Hawes A."/>
            <person name="Hernandez J."/>
            <person name="Hines S."/>
            <person name="Holder M."/>
            <person name="Hume J."/>
            <person name="Jhangiani S.N."/>
            <person name="Joshi V."/>
            <person name="Khan Z.M."/>
            <person name="Jackson L."/>
            <person name="Kovar C."/>
            <person name="Kowis A."/>
            <person name="Lee S."/>
            <person name="Lewis L.R."/>
            <person name="Margolis J."/>
            <person name="Morgan M."/>
            <person name="Nazareth L.V."/>
            <person name="Nguyen N."/>
            <person name="Okwuonu G."/>
            <person name="Parker D."/>
            <person name="Richards S."/>
            <person name="Ruiz S.J."/>
            <person name="Santibanez J."/>
            <person name="Savard J."/>
            <person name="Scherer S.E."/>
            <person name="Schneider B."/>
            <person name="Sodergren E."/>
            <person name="Tautz D."/>
            <person name="Vattahil S."/>
            <person name="Villasana D."/>
            <person name="White C.S."/>
            <person name="Wright R."/>
            <person name="Park Y."/>
            <person name="Beeman R.W."/>
            <person name="Lord J."/>
            <person name="Oppert B."/>
            <person name="Lorenzen M."/>
            <person name="Brown S."/>
            <person name="Wang L."/>
            <person name="Savard J."/>
            <person name="Tautz D."/>
            <person name="Richards S."/>
            <person name="Weinstock G."/>
            <person name="Gibbs R.A."/>
            <person name="Liu Y."/>
            <person name="Worley K."/>
            <person name="Weinstock G."/>
            <person name="Elsik C.G."/>
            <person name="Reese J.T."/>
            <person name="Elhaik E."/>
            <person name="Landan G."/>
            <person name="Graur D."/>
            <person name="Arensburger P."/>
            <person name="Atkinson P."/>
            <person name="Beeman R.W."/>
            <person name="Beidler J."/>
            <person name="Brown S.J."/>
            <person name="Demuth J.P."/>
            <person name="Drury D.W."/>
            <person name="Du Y.Z."/>
            <person name="Fujiwara H."/>
            <person name="Lorenzen M."/>
            <person name="Maselli V."/>
            <person name="Osanai M."/>
            <person name="Park Y."/>
            <person name="Robertson H.M."/>
            <person name="Tu Z."/>
            <person name="Wang J.J."/>
            <person name="Wang S."/>
            <person name="Richards S."/>
            <person name="Song H."/>
            <person name="Zhang L."/>
            <person name="Sodergren E."/>
            <person name="Werner D."/>
            <person name="Stanke M."/>
            <person name="Morgenstern B."/>
            <person name="Solovyev V."/>
            <person name="Kosarev P."/>
            <person name="Brown G."/>
            <person name="Chen H.C."/>
            <person name="Ermolaeva O."/>
            <person name="Hlavina W."/>
            <person name="Kapustin Y."/>
            <person name="Kiryutin B."/>
            <person name="Kitts P."/>
            <person name="Maglott D."/>
            <person name="Pruitt K."/>
            <person name="Sapojnikov V."/>
            <person name="Souvorov A."/>
            <person name="Mackey A.J."/>
            <person name="Waterhouse R.M."/>
            <person name="Wyder S."/>
            <person name="Zdobnov E.M."/>
            <person name="Zdobnov E.M."/>
            <person name="Wyder S."/>
            <person name="Kriventseva E.V."/>
            <person name="Kadowaki T."/>
            <person name="Bork P."/>
            <person name="Aranda M."/>
            <person name="Bao R."/>
            <person name="Beermann A."/>
            <person name="Berns N."/>
            <person name="Bolognesi R."/>
            <person name="Bonneton F."/>
            <person name="Bopp D."/>
            <person name="Brown S.J."/>
            <person name="Bucher G."/>
            <person name="Butts T."/>
            <person name="Chaumot A."/>
            <person name="Denell R.E."/>
            <person name="Ferrier D.E."/>
            <person name="Friedrich M."/>
            <person name="Gordon C.M."/>
            <person name="Jindra M."/>
            <person name="Klingler M."/>
            <person name="Lan Q."/>
            <person name="Lattorff H.M."/>
            <person name="Laudet V."/>
            <person name="von Levetsow C."/>
            <person name="Liu Z."/>
            <person name="Lutz R."/>
            <person name="Lynch J.A."/>
            <person name="da Fonseca R.N."/>
            <person name="Posnien N."/>
            <person name="Reuter R."/>
            <person name="Roth S."/>
            <person name="Savard J."/>
            <person name="Schinko J.B."/>
            <person name="Schmitt C."/>
            <person name="Schoppmeier M."/>
            <person name="Schroder R."/>
            <person name="Shippy T.D."/>
            <person name="Simonnet F."/>
            <person name="Marques-Souza H."/>
            <person name="Tautz D."/>
            <person name="Tomoyasu Y."/>
            <person name="Trauner J."/>
            <person name="Van der Zee M."/>
            <person name="Vervoort M."/>
            <person name="Wittkopp N."/>
            <person name="Wimmer E.A."/>
            <person name="Yang X."/>
            <person name="Jones A.K."/>
            <person name="Sattelle D.B."/>
            <person name="Ebert P.R."/>
            <person name="Nelson D."/>
            <person name="Scott J.G."/>
            <person name="Beeman R.W."/>
            <person name="Muthukrishnan S."/>
            <person name="Kramer K.J."/>
            <person name="Arakane Y."/>
            <person name="Beeman R.W."/>
            <person name="Zhu Q."/>
            <person name="Hogenkamp D."/>
            <person name="Dixit R."/>
            <person name="Oppert B."/>
            <person name="Jiang H."/>
            <person name="Zou Z."/>
            <person name="Marshall J."/>
            <person name="Elpidina E."/>
            <person name="Vinokurov K."/>
            <person name="Oppert C."/>
            <person name="Zou Z."/>
            <person name="Evans J."/>
            <person name="Lu Z."/>
            <person name="Zhao P."/>
            <person name="Sumathipala N."/>
            <person name="Altincicek B."/>
            <person name="Vilcinskas A."/>
            <person name="Williams M."/>
            <person name="Hultmark D."/>
            <person name="Hetru C."/>
            <person name="Jiang H."/>
            <person name="Grimmelikhuijzen C.J."/>
            <person name="Hauser F."/>
            <person name="Cazzamali G."/>
            <person name="Williamson M."/>
            <person name="Park Y."/>
            <person name="Li B."/>
            <person name="Tanaka Y."/>
            <person name="Predel R."/>
            <person name="Neupert S."/>
            <person name="Schachtner J."/>
            <person name="Verleyen P."/>
            <person name="Raible F."/>
            <person name="Bork P."/>
            <person name="Friedrich M."/>
            <person name="Walden K.K."/>
            <person name="Robertson H.M."/>
            <person name="Angeli S."/>
            <person name="Foret S."/>
            <person name="Bucher G."/>
            <person name="Schuetz S."/>
            <person name="Maleszka R."/>
            <person name="Wimmer E.A."/>
            <person name="Beeman R.W."/>
            <person name="Lorenzen M."/>
            <person name="Tomoyasu Y."/>
            <person name="Miller S.C."/>
            <person name="Grossmann D."/>
            <person name="Bucher G."/>
        </authorList>
    </citation>
    <scope>NUCLEOTIDE SEQUENCE [LARGE SCALE GENOMIC DNA]</scope>
    <source>
        <strain evidence="3 4">Georgia GA2</strain>
    </source>
</reference>
<dbReference type="KEGG" id="tca:103312786"/>
<dbReference type="HOGENOM" id="CLU_374432_0_0_1"/>
<keyword evidence="4" id="KW-1185">Reference proteome</keyword>
<organism evidence="3 4">
    <name type="scientific">Tribolium castaneum</name>
    <name type="common">Red flour beetle</name>
    <dbReference type="NCBI Taxonomy" id="7070"/>
    <lineage>
        <taxon>Eukaryota</taxon>
        <taxon>Metazoa</taxon>
        <taxon>Ecdysozoa</taxon>
        <taxon>Arthropoda</taxon>
        <taxon>Hexapoda</taxon>
        <taxon>Insecta</taxon>
        <taxon>Pterygota</taxon>
        <taxon>Neoptera</taxon>
        <taxon>Endopterygota</taxon>
        <taxon>Coleoptera</taxon>
        <taxon>Polyphaga</taxon>
        <taxon>Cucujiformia</taxon>
        <taxon>Tenebrionidae</taxon>
        <taxon>Tenebrionidae incertae sedis</taxon>
        <taxon>Tribolium</taxon>
    </lineage>
</organism>
<accession>D2A0L6</accession>
<feature type="signal peptide" evidence="2">
    <location>
        <begin position="1"/>
        <end position="18"/>
    </location>
</feature>
<keyword evidence="2" id="KW-0732">Signal</keyword>
<evidence type="ECO:0000256" key="2">
    <source>
        <dbReference type="SAM" id="SignalP"/>
    </source>
</evidence>
<dbReference type="AlphaFoldDB" id="D2A0L6"/>
<evidence type="ECO:0000313" key="3">
    <source>
        <dbReference type="EMBL" id="EFA02526.1"/>
    </source>
</evidence>
<evidence type="ECO:0000256" key="1">
    <source>
        <dbReference type="SAM" id="MobiDB-lite"/>
    </source>
</evidence>
<proteinExistence type="predicted"/>
<dbReference type="EMBL" id="KQ971338">
    <property type="protein sequence ID" value="EFA02526.1"/>
    <property type="molecule type" value="Genomic_DNA"/>
</dbReference>
<feature type="region of interest" description="Disordered" evidence="1">
    <location>
        <begin position="638"/>
        <end position="675"/>
    </location>
</feature>
<reference evidence="3 4" key="2">
    <citation type="journal article" date="2010" name="Nucleic Acids Res.">
        <title>BeetleBase in 2010: revisions to provide comprehensive genomic information for Tribolium castaneum.</title>
        <authorList>
            <person name="Kim H.S."/>
            <person name="Murphy T."/>
            <person name="Xia J."/>
            <person name="Caragea D."/>
            <person name="Park Y."/>
            <person name="Beeman R.W."/>
            <person name="Lorenzen M.D."/>
            <person name="Butcher S."/>
            <person name="Manak J.R."/>
            <person name="Brown S.J."/>
        </authorList>
    </citation>
    <scope>GENOME REANNOTATION</scope>
    <source>
        <strain evidence="3 4">Georgia GA2</strain>
    </source>
</reference>
<dbReference type="STRING" id="7070.D2A0L6"/>